<evidence type="ECO:0000256" key="1">
    <source>
        <dbReference type="SAM" id="Coils"/>
    </source>
</evidence>
<dbReference type="VEuPathDB" id="TriTrypDB:LMJLV39_310041000"/>
<evidence type="ECO:0000313" key="4">
    <source>
        <dbReference type="Proteomes" id="UP000000542"/>
    </source>
</evidence>
<reference evidence="3 4" key="1">
    <citation type="journal article" date="2005" name="Science">
        <title>The genome of the kinetoplastid parasite, Leishmania major.</title>
        <authorList>
            <person name="Ivens A.C."/>
            <person name="Peacock C.S."/>
            <person name="Worthey E.A."/>
            <person name="Murphy L."/>
            <person name="Aggarwal G."/>
            <person name="Berriman M."/>
            <person name="Sisk E."/>
            <person name="Rajandream M.A."/>
            <person name="Adlem E."/>
            <person name="Aert R."/>
            <person name="Anupama A."/>
            <person name="Apostolou Z."/>
            <person name="Attipoe P."/>
            <person name="Bason N."/>
            <person name="Bauser C."/>
            <person name="Beck A."/>
            <person name="Beverley S.M."/>
            <person name="Bianchettin G."/>
            <person name="Borzym K."/>
            <person name="Bothe G."/>
            <person name="Bruschi C.V."/>
            <person name="Collins M."/>
            <person name="Cadag E."/>
            <person name="Ciarloni L."/>
            <person name="Clayton C."/>
            <person name="Coulson R.M."/>
            <person name="Cronin A."/>
            <person name="Cruz A.K."/>
            <person name="Davies R.M."/>
            <person name="De Gaudenzi J."/>
            <person name="Dobson D.E."/>
            <person name="Duesterhoeft A."/>
            <person name="Fazelina G."/>
            <person name="Fosker N."/>
            <person name="Frasch A.C."/>
            <person name="Fraser A."/>
            <person name="Fuchs M."/>
            <person name="Gabel C."/>
            <person name="Goble A."/>
            <person name="Goffeau A."/>
            <person name="Harris D."/>
            <person name="Hertz-Fowler C."/>
            <person name="Hilbert H."/>
            <person name="Horn D."/>
            <person name="Huang Y."/>
            <person name="Klages S."/>
            <person name="Knights A."/>
            <person name="Kube M."/>
            <person name="Larke N."/>
            <person name="Litvin L."/>
            <person name="Lord A."/>
            <person name="Louie T."/>
            <person name="Marra M."/>
            <person name="Masuy D."/>
            <person name="Matthews K."/>
            <person name="Michaeli S."/>
            <person name="Mottram J.C."/>
            <person name="Muller-Auer S."/>
            <person name="Munden H."/>
            <person name="Nelson S."/>
            <person name="Norbertczak H."/>
            <person name="Oliver K."/>
            <person name="O'neil S."/>
            <person name="Pentony M."/>
            <person name="Pohl T.M."/>
            <person name="Price C."/>
            <person name="Purnelle B."/>
            <person name="Quail M.A."/>
            <person name="Rabbinowitsch E."/>
            <person name="Reinhardt R."/>
            <person name="Rieger M."/>
            <person name="Rinta J."/>
            <person name="Robben J."/>
            <person name="Robertson L."/>
            <person name="Ruiz J.C."/>
            <person name="Rutter S."/>
            <person name="Saunders D."/>
            <person name="Schafer M."/>
            <person name="Schein J."/>
            <person name="Schwartz D.C."/>
            <person name="Seeger K."/>
            <person name="Seyler A."/>
            <person name="Sharp S."/>
            <person name="Shin H."/>
            <person name="Sivam D."/>
            <person name="Squares R."/>
            <person name="Squares S."/>
            <person name="Tosato V."/>
            <person name="Vogt C."/>
            <person name="Volckaert G."/>
            <person name="Wambutt R."/>
            <person name="Warren T."/>
            <person name="Wedler H."/>
            <person name="Woodward J."/>
            <person name="Zhou S."/>
            <person name="Zimmermann W."/>
            <person name="Smith D.F."/>
            <person name="Blackwell J.M."/>
            <person name="Stuart K.D."/>
            <person name="Barrell B."/>
            <person name="Myler P.J."/>
        </authorList>
    </citation>
    <scope>NUCLEOTIDE SEQUENCE [LARGE SCALE GENOMIC DNA]</scope>
    <source>
        <strain evidence="4">MHOM/IL/81/Friedlin</strain>
    </source>
</reference>
<dbReference type="OMA" id="HRAKREC"/>
<dbReference type="VEuPathDB" id="TriTrypDB:LMJSD75_310041000"/>
<dbReference type="EMBL" id="FR796427">
    <property type="protein sequence ID" value="CAJ08566.1"/>
    <property type="molecule type" value="Genomic_DNA"/>
</dbReference>
<organism evidence="3 4">
    <name type="scientific">Leishmania major</name>
    <dbReference type="NCBI Taxonomy" id="5664"/>
    <lineage>
        <taxon>Eukaryota</taxon>
        <taxon>Discoba</taxon>
        <taxon>Euglenozoa</taxon>
        <taxon>Kinetoplastea</taxon>
        <taxon>Metakinetoplastina</taxon>
        <taxon>Trypanosomatida</taxon>
        <taxon>Trypanosomatidae</taxon>
        <taxon>Leishmaniinae</taxon>
        <taxon>Leishmania</taxon>
    </lineage>
</organism>
<sequence length="521" mass="56744">MLAAVWTLAAPSHCSSLSSSAWLYLSNVFHYRSFAISPLFPVLLAYILRPPLPHLACSAPMNTEMPMASNGRGLPSPAPLRRQSAKKLASNVTSPVLASLSTFAEYADRRHELLAGIHDGLEGHVREMEERARQAVAHASAVAEACRAQERECLEYIERLEDNIGDLHRAKRECAAELKALQTSTERGRQELEKELHDLRQAVEEARRQKLLAQEEQQHYEMLRDAAKRRYELIEAYLKDFTAKVEFRFHGAVASLQATAQERKRWADEQCALDEKRVREAALEAEQSDFSALLCRATKDAERTGAAKPAEQCAAAVEPQLMRDVERDAAALAASVAARLQLIVEQQSAAEAGLDRLPPRITGEGCDSIHAFCRTAAESTLARDQENWKRDQRKSCGAASVSRATRALGTLEVTVKQALLDLCAAAASASSTPSTKGPACPHESSTGAAAPLHIRAANASVSSSAPPSSRGKALSPTPVKTSSSPGSSHRQSESVAFPERRLIDDFSCSTDAFATIFTPRK</sequence>
<dbReference type="AlphaFoldDB" id="Q4Q5V7"/>
<dbReference type="InParanoid" id="Q4Q5V7"/>
<dbReference type="Proteomes" id="UP000000542">
    <property type="component" value="Chromosome 31"/>
</dbReference>
<dbReference type="GeneID" id="5654239"/>
<protein>
    <submittedName>
        <fullName evidence="3">Uncharacterized protein</fullName>
    </submittedName>
</protein>
<keyword evidence="4" id="KW-1185">Reference proteome</keyword>
<dbReference type="VEuPathDB" id="TriTrypDB:LmjF.31.3010"/>
<proteinExistence type="predicted"/>
<evidence type="ECO:0000256" key="2">
    <source>
        <dbReference type="SAM" id="MobiDB-lite"/>
    </source>
</evidence>
<keyword evidence="1" id="KW-0175">Coiled coil</keyword>
<dbReference type="VEuPathDB" id="TriTrypDB:LMJFC_310046500"/>
<gene>
    <name evidence="3" type="ORF">LMJF_31_3010</name>
</gene>
<dbReference type="KEGG" id="lma:LMJF_31_3010"/>
<accession>Q4Q5V7</accession>
<feature type="compositionally biased region" description="Low complexity" evidence="2">
    <location>
        <begin position="458"/>
        <end position="469"/>
    </location>
</feature>
<feature type="coiled-coil region" evidence="1">
    <location>
        <begin position="157"/>
        <end position="216"/>
    </location>
</feature>
<dbReference type="HOGENOM" id="CLU_523248_0_0_1"/>
<feature type="region of interest" description="Disordered" evidence="2">
    <location>
        <begin position="458"/>
        <end position="496"/>
    </location>
</feature>
<reference evidence="3 4" key="2">
    <citation type="journal article" date="2011" name="Genome Res.">
        <title>Chromosome and gene copy number variation allow major structural change between species and strains of Leishmania.</title>
        <authorList>
            <person name="Rogers M.B."/>
            <person name="Hilley J.D."/>
            <person name="Dickens N.J."/>
            <person name="Wilkes J."/>
            <person name="Bates P.A."/>
            <person name="Depledge D.P."/>
            <person name="Harris D."/>
            <person name="Her Y."/>
            <person name="Herzyk P."/>
            <person name="Imamura H."/>
            <person name="Otto T.D."/>
            <person name="Sanders M."/>
            <person name="Seeger K."/>
            <person name="Dujardin J.C."/>
            <person name="Berriman M."/>
            <person name="Smith D.F."/>
            <person name="Hertz-Fowler C."/>
            <person name="Mottram J.C."/>
        </authorList>
    </citation>
    <scope>NUCLEOTIDE SEQUENCE [LARGE SCALE GENOMIC DNA]</scope>
    <source>
        <strain evidence="4">MHOM/IL/81/Friedlin</strain>
    </source>
</reference>
<dbReference type="RefSeq" id="XP_001685291.1">
    <property type="nucleotide sequence ID" value="XM_001685239.1"/>
</dbReference>
<feature type="compositionally biased region" description="Polar residues" evidence="2">
    <location>
        <begin position="478"/>
        <end position="489"/>
    </location>
</feature>
<evidence type="ECO:0000313" key="3">
    <source>
        <dbReference type="EMBL" id="CAJ08566.1"/>
    </source>
</evidence>
<name>Q4Q5V7_LEIMA</name>
<dbReference type="eggNOG" id="ENOG502SJ9H">
    <property type="taxonomic scope" value="Eukaryota"/>
</dbReference>